<dbReference type="InterPro" id="IPR001810">
    <property type="entry name" value="F-box_dom"/>
</dbReference>
<evidence type="ECO:0000313" key="2">
    <source>
        <dbReference type="EMBL" id="TGO69898.1"/>
    </source>
</evidence>
<dbReference type="AlphaFoldDB" id="A0A4Z1J8H2"/>
<feature type="domain" description="F-box" evidence="1">
    <location>
        <begin position="174"/>
        <end position="219"/>
    </location>
</feature>
<proteinExistence type="predicted"/>
<keyword evidence="3" id="KW-1185">Reference proteome</keyword>
<dbReference type="Proteomes" id="UP000297229">
    <property type="component" value="Unassembled WGS sequence"/>
</dbReference>
<accession>A0A4Z1J8H2</accession>
<evidence type="ECO:0000313" key="3">
    <source>
        <dbReference type="Proteomes" id="UP000297229"/>
    </source>
</evidence>
<dbReference type="EMBL" id="PQXM01000750">
    <property type="protein sequence ID" value="TGO69898.1"/>
    <property type="molecule type" value="Genomic_DNA"/>
</dbReference>
<reference evidence="2 3" key="1">
    <citation type="submission" date="2017-12" db="EMBL/GenBank/DDBJ databases">
        <title>Comparative genomics of Botrytis spp.</title>
        <authorList>
            <person name="Valero-Jimenez C.A."/>
            <person name="Tapia P."/>
            <person name="Veloso J."/>
            <person name="Silva-Moreno E."/>
            <person name="Staats M."/>
            <person name="Valdes J.H."/>
            <person name="Van Kan J.A.L."/>
        </authorList>
    </citation>
    <scope>NUCLEOTIDE SEQUENCE [LARGE SCALE GENOMIC DNA]</scope>
    <source>
        <strain evidence="2 3">Be9601</strain>
    </source>
</reference>
<dbReference type="PROSITE" id="PS50181">
    <property type="entry name" value="FBOX"/>
    <property type="match status" value="1"/>
</dbReference>
<dbReference type="OrthoDB" id="3547467at2759"/>
<comment type="caution">
    <text evidence="2">The sequence shown here is derived from an EMBL/GenBank/DDBJ whole genome shotgun (WGS) entry which is preliminary data.</text>
</comment>
<evidence type="ECO:0000259" key="1">
    <source>
        <dbReference type="PROSITE" id="PS50181"/>
    </source>
</evidence>
<protein>
    <recommendedName>
        <fullName evidence="1">F-box domain-containing protein</fullName>
    </recommendedName>
</protein>
<name>A0A4Z1J8H2_9HELO</name>
<gene>
    <name evidence="2" type="ORF">BELL_0752g00050</name>
</gene>
<organism evidence="2 3">
    <name type="scientific">Botrytis elliptica</name>
    <dbReference type="NCBI Taxonomy" id="278938"/>
    <lineage>
        <taxon>Eukaryota</taxon>
        <taxon>Fungi</taxon>
        <taxon>Dikarya</taxon>
        <taxon>Ascomycota</taxon>
        <taxon>Pezizomycotina</taxon>
        <taxon>Leotiomycetes</taxon>
        <taxon>Helotiales</taxon>
        <taxon>Sclerotiniaceae</taxon>
        <taxon>Botrytis</taxon>
    </lineage>
</organism>
<sequence>MSKEPYYGPINSPSIIKIIYCANTNYSIDVDHIGWNFKSVDDTTTIEATSFRSRNRKPSILIPNHKSLVNTYYIITIGSEAWKIRYIYDKVIQESANSVDGKRGIAIRKEGENTTYHIDNQTQICTISYVYVTPMQTGIPNSEDEEPITTKNLTPREEISRFPIRKSAVYAPKNAAIFVLPNDILDCIFDYLPKSSVVAYTLTSLKLKNSLGPEHWTKIVDVVKNSPKETTDLLDLLCKDYEQYIPCHTCLKLHEPSASTTARKCWEHDKKFGVESYIHAQFRFSEMQMAAKLYNEGKYESSQLQLRSIGRTGDQLINYHRHQPNDPCITHEFRMNSQARIIYRSQHVYLIPQNLVDALNVSIYPGHFISLLHDHHRTYDCEWLYPIFICGHMGPLCGGRNWAELFSFRMQGECPICGTEFHANLVGYGDEGLAFVATKWMDLGRGLNQGQEWERNFVLQEIPPEDSTILTMGFNGPISIWWEDVDGESRYVPTLSKAEMKVLGTRKHGSWITGFFSVEWFKNWFKNLKGKYEVSKMYNTILEKSKHL</sequence>